<dbReference type="AlphaFoldDB" id="A0A506Y2Z8"/>
<name>A0A506Y2Z8_9MICO</name>
<evidence type="ECO:0000256" key="1">
    <source>
        <dbReference type="ARBA" id="ARBA00002434"/>
    </source>
</evidence>
<sequence length="156" mass="16371">MSDESNESKPLTELLAEQSIRLESSATGRDDAIRQAGQALLDAGAIDASYIDAMLERENSVSTYVGEGVAIPHGTLAGKEAVKSDALSVIRFPDTVDWDGNEVSVAVGIAAKGNGHIALLSQLATILLDSEKAAALRGATTPEKVYELLASEDEDE</sequence>
<evidence type="ECO:0000313" key="14">
    <source>
        <dbReference type="Proteomes" id="UP000316252"/>
    </source>
</evidence>
<dbReference type="CDD" id="cd00211">
    <property type="entry name" value="PTS_IIA_fru"/>
    <property type="match status" value="1"/>
</dbReference>
<dbReference type="PANTHER" id="PTHR30181">
    <property type="entry name" value="MANNITOL PERMEASE IIC COMPONENT"/>
    <property type="match status" value="1"/>
</dbReference>
<comment type="caution">
    <text evidence="13">The sequence shown here is derived from an EMBL/GenBank/DDBJ whole genome shotgun (WGS) entry which is preliminary data.</text>
</comment>
<dbReference type="SUPFAM" id="SSF55804">
    <property type="entry name" value="Phoshotransferase/anion transport protein"/>
    <property type="match status" value="1"/>
</dbReference>
<dbReference type="PROSITE" id="PS51094">
    <property type="entry name" value="PTS_EIIA_TYPE_2"/>
    <property type="match status" value="1"/>
</dbReference>
<dbReference type="GO" id="GO:0016301">
    <property type="term" value="F:kinase activity"/>
    <property type="evidence" value="ECO:0007669"/>
    <property type="project" value="UniProtKB-KW"/>
</dbReference>
<dbReference type="GO" id="GO:0005886">
    <property type="term" value="C:plasma membrane"/>
    <property type="evidence" value="ECO:0007669"/>
    <property type="project" value="TreeGrafter"/>
</dbReference>
<comment type="function">
    <text evidence="1">The phosphoenolpyruvate-dependent sugar phosphotransferase system (sugar PTS), a major carbohydrate active transport system, catalyzes the phosphorylation of incoming sugar substrates concomitantly with their translocation across the cell membrane. The enzyme II CmtAB PTS system is involved in D-mannitol transport.</text>
</comment>
<evidence type="ECO:0000256" key="8">
    <source>
        <dbReference type="ARBA" id="ARBA00022777"/>
    </source>
</evidence>
<keyword evidence="7" id="KW-0598">Phosphotransferase system</keyword>
<dbReference type="InterPro" id="IPR016152">
    <property type="entry name" value="PTrfase/Anion_transptr"/>
</dbReference>
<evidence type="ECO:0000256" key="10">
    <source>
        <dbReference type="ARBA" id="ARBA00030956"/>
    </source>
</evidence>
<evidence type="ECO:0000256" key="7">
    <source>
        <dbReference type="ARBA" id="ARBA00022683"/>
    </source>
</evidence>
<dbReference type="Pfam" id="PF00359">
    <property type="entry name" value="PTS_EIIA_2"/>
    <property type="match status" value="1"/>
</dbReference>
<dbReference type="RefSeq" id="WP_141163649.1">
    <property type="nucleotide sequence ID" value="NZ_VHQG01000002.1"/>
</dbReference>
<evidence type="ECO:0000256" key="11">
    <source>
        <dbReference type="ARBA" id="ARBA00030962"/>
    </source>
</evidence>
<protein>
    <recommendedName>
        <fullName evidence="2">Mannitol-specific phosphotransferase enzyme IIA component</fullName>
    </recommendedName>
    <alternativeName>
        <fullName evidence="10">EIIA</fullName>
    </alternativeName>
    <alternativeName>
        <fullName evidence="11">EIII</fullName>
    </alternativeName>
    <alternativeName>
        <fullName evidence="9">PTS system mannitol-specific EIIA component</fullName>
    </alternativeName>
</protein>
<evidence type="ECO:0000256" key="3">
    <source>
        <dbReference type="ARBA" id="ARBA00022448"/>
    </source>
</evidence>
<dbReference type="PANTHER" id="PTHR30181:SF2">
    <property type="entry name" value="PTS SYSTEM MANNITOL-SPECIFIC EIICBA COMPONENT"/>
    <property type="match status" value="1"/>
</dbReference>
<keyword evidence="14" id="KW-1185">Reference proteome</keyword>
<evidence type="ECO:0000256" key="2">
    <source>
        <dbReference type="ARBA" id="ARBA00014783"/>
    </source>
</evidence>
<keyword evidence="8" id="KW-0418">Kinase</keyword>
<feature type="domain" description="PTS EIIA type-2" evidence="12">
    <location>
        <begin position="13"/>
        <end position="152"/>
    </location>
</feature>
<reference evidence="13 14" key="1">
    <citation type="submission" date="2019-06" db="EMBL/GenBank/DDBJ databases">
        <authorList>
            <person name="Li F."/>
        </authorList>
    </citation>
    <scope>NUCLEOTIDE SEQUENCE [LARGE SCALE GENOMIC DNA]</scope>
    <source>
        <strain evidence="13 14">10F1D-1</strain>
    </source>
</reference>
<keyword evidence="3" id="KW-0813">Transport</keyword>
<dbReference type="Proteomes" id="UP000316252">
    <property type="component" value="Unassembled WGS sequence"/>
</dbReference>
<evidence type="ECO:0000256" key="9">
    <source>
        <dbReference type="ARBA" id="ARBA00029908"/>
    </source>
</evidence>
<accession>A0A506Y2Z8</accession>
<keyword evidence="5 13" id="KW-0762">Sugar transport</keyword>
<evidence type="ECO:0000256" key="5">
    <source>
        <dbReference type="ARBA" id="ARBA00022597"/>
    </source>
</evidence>
<keyword evidence="6" id="KW-0808">Transferase</keyword>
<dbReference type="InterPro" id="IPR050893">
    <property type="entry name" value="Sugar_PTS"/>
</dbReference>
<proteinExistence type="predicted"/>
<evidence type="ECO:0000259" key="12">
    <source>
        <dbReference type="PROSITE" id="PS51094"/>
    </source>
</evidence>
<evidence type="ECO:0000256" key="6">
    <source>
        <dbReference type="ARBA" id="ARBA00022679"/>
    </source>
</evidence>
<dbReference type="GO" id="GO:0009401">
    <property type="term" value="P:phosphoenolpyruvate-dependent sugar phosphotransferase system"/>
    <property type="evidence" value="ECO:0007669"/>
    <property type="project" value="UniProtKB-KW"/>
</dbReference>
<dbReference type="EMBL" id="VHQG01000002">
    <property type="protein sequence ID" value="TPW76293.1"/>
    <property type="molecule type" value="Genomic_DNA"/>
</dbReference>
<dbReference type="OrthoDB" id="1640042at2"/>
<dbReference type="Gene3D" id="3.40.930.10">
    <property type="entry name" value="Mannitol-specific EII, Chain A"/>
    <property type="match status" value="1"/>
</dbReference>
<evidence type="ECO:0000313" key="13">
    <source>
        <dbReference type="EMBL" id="TPW76293.1"/>
    </source>
</evidence>
<dbReference type="GO" id="GO:0090563">
    <property type="term" value="F:protein-phosphocysteine-sugar phosphotransferase activity"/>
    <property type="evidence" value="ECO:0007669"/>
    <property type="project" value="TreeGrafter"/>
</dbReference>
<gene>
    <name evidence="13" type="ORF">FJ657_10930</name>
</gene>
<dbReference type="InterPro" id="IPR002178">
    <property type="entry name" value="PTS_EIIA_type-2_dom"/>
</dbReference>
<organism evidence="13 14">
    <name type="scientific">Schumannella soli</name>
    <dbReference type="NCBI Taxonomy" id="2590779"/>
    <lineage>
        <taxon>Bacteria</taxon>
        <taxon>Bacillati</taxon>
        <taxon>Actinomycetota</taxon>
        <taxon>Actinomycetes</taxon>
        <taxon>Micrococcales</taxon>
        <taxon>Microbacteriaceae</taxon>
        <taxon>Schumannella</taxon>
    </lineage>
</organism>
<dbReference type="PROSITE" id="PS00372">
    <property type="entry name" value="PTS_EIIA_TYPE_2_HIS"/>
    <property type="match status" value="1"/>
</dbReference>
<keyword evidence="4" id="KW-0597">Phosphoprotein</keyword>
<evidence type="ECO:0000256" key="4">
    <source>
        <dbReference type="ARBA" id="ARBA00022553"/>
    </source>
</evidence>